<accession>A0A9Q4HGJ1</accession>
<proteinExistence type="predicted"/>
<dbReference type="GO" id="GO:0031177">
    <property type="term" value="F:phosphopantetheine binding"/>
    <property type="evidence" value="ECO:0007669"/>
    <property type="project" value="TreeGrafter"/>
</dbReference>
<dbReference type="GO" id="GO:0005737">
    <property type="term" value="C:cytoplasm"/>
    <property type="evidence" value="ECO:0007669"/>
    <property type="project" value="TreeGrafter"/>
</dbReference>
<dbReference type="PROSITE" id="PS50075">
    <property type="entry name" value="CARRIER"/>
    <property type="match status" value="1"/>
</dbReference>
<dbReference type="SUPFAM" id="SSF52777">
    <property type="entry name" value="CoA-dependent acyltransferases"/>
    <property type="match status" value="2"/>
</dbReference>
<dbReference type="Gene3D" id="1.10.1200.10">
    <property type="entry name" value="ACP-like"/>
    <property type="match status" value="1"/>
</dbReference>
<dbReference type="InterPro" id="IPR001242">
    <property type="entry name" value="Condensation_dom"/>
</dbReference>
<sequence>MDNLSNIDNFIKTLGQLSSQERSQVLARLRTGKATSHANLSKEKLTHQRVAYTEPIASFWQEQMWYLEQLSPDLPTYNVPFRFNLKGPLSVTALTASLNEIEKRHESLRTTLQLREGKVVQVIAPVRSMELPVTDLSKEKDPQNSAMEFAKKFMQTTLNLADGPLYRVHLLQLDEAGLDHVLLWVGSHAIADGWSLSIIIRELISLYGSFFRDEKVVLDELPIQFGDFAIWQRENLSGETYERILNYWKEQLDGCEPLRVETDFTRPAIQSMRGDTCLFSISKQTADNISKISKRCGVTPFTILLAAYQLLLVSRTGQNECVLGTGITGRTKSEVESLIGSFVNIIVIRTKMSGDPTFIELVERVRHVTLEAIAHQDLPFGKLIQELAPERDHRRPPLCQTMFIYGSTPLLDNDIKLTSDLDLSWDGVSTPTVKFDFELAIDEQPDGLFGRFDYCTDLFRRETAEALSRDYVQIVEAIAQQPELRLSVLCPTIYKQTIKGNNTLSESAAISQSELLTSVSSKSEMTTTEHTIATAWSNALGIDQIEKTDDFFAVGGHSVMAAQMVMQFREQFGIDLTLQNFLENTTVCSLANVIEQLTNKTLKQDHALSLLNRIEQLTEAEVFELIKQQEKSHSIEDNKELQILKDEKL</sequence>
<dbReference type="Gene3D" id="3.30.559.10">
    <property type="entry name" value="Chloramphenicol acetyltransferase-like domain"/>
    <property type="match status" value="1"/>
</dbReference>
<keyword evidence="3" id="KW-0597">Phosphoprotein</keyword>
<dbReference type="Pfam" id="PF00550">
    <property type="entry name" value="PP-binding"/>
    <property type="match status" value="1"/>
</dbReference>
<dbReference type="GO" id="GO:0044550">
    <property type="term" value="P:secondary metabolite biosynthetic process"/>
    <property type="evidence" value="ECO:0007669"/>
    <property type="project" value="TreeGrafter"/>
</dbReference>
<evidence type="ECO:0000256" key="3">
    <source>
        <dbReference type="ARBA" id="ARBA00022553"/>
    </source>
</evidence>
<gene>
    <name evidence="6" type="ORF">MOC89_04470</name>
</gene>
<evidence type="ECO:0000256" key="4">
    <source>
        <dbReference type="ARBA" id="ARBA00023194"/>
    </source>
</evidence>
<dbReference type="InterPro" id="IPR009081">
    <property type="entry name" value="PP-bd_ACP"/>
</dbReference>
<dbReference type="GO" id="GO:0017000">
    <property type="term" value="P:antibiotic biosynthetic process"/>
    <property type="evidence" value="ECO:0007669"/>
    <property type="project" value="UniProtKB-KW"/>
</dbReference>
<reference evidence="6" key="1">
    <citation type="submission" date="2022-02" db="EMBL/GenBank/DDBJ databases">
        <title>Crop Bioprotection Bacillus Genome Sequencing.</title>
        <authorList>
            <person name="Dunlap C."/>
        </authorList>
    </citation>
    <scope>NUCLEOTIDE SEQUENCE</scope>
    <source>
        <strain evidence="6">WR1O2A-53</strain>
    </source>
</reference>
<dbReference type="PROSITE" id="PS00012">
    <property type="entry name" value="PHOSPHOPANTETHEINE"/>
    <property type="match status" value="1"/>
</dbReference>
<dbReference type="AlphaFoldDB" id="A0A9Q4HGJ1"/>
<dbReference type="Pfam" id="PF00668">
    <property type="entry name" value="Condensation"/>
    <property type="match status" value="1"/>
</dbReference>
<feature type="domain" description="Carrier" evidence="5">
    <location>
        <begin position="523"/>
        <end position="598"/>
    </location>
</feature>
<name>A0A9Q4HGJ1_BACSC</name>
<dbReference type="CDD" id="cd19531">
    <property type="entry name" value="LCL_NRPS-like"/>
    <property type="match status" value="1"/>
</dbReference>
<comment type="cofactor">
    <cofactor evidence="1">
        <name>pantetheine 4'-phosphate</name>
        <dbReference type="ChEBI" id="CHEBI:47942"/>
    </cofactor>
</comment>
<evidence type="ECO:0000313" key="7">
    <source>
        <dbReference type="Proteomes" id="UP001078573"/>
    </source>
</evidence>
<dbReference type="InterPro" id="IPR023213">
    <property type="entry name" value="CAT-like_dom_sf"/>
</dbReference>
<dbReference type="GO" id="GO:0016874">
    <property type="term" value="F:ligase activity"/>
    <property type="evidence" value="ECO:0007669"/>
    <property type="project" value="UniProtKB-KW"/>
</dbReference>
<protein>
    <submittedName>
        <fullName evidence="6">Condensation domain-containing protein</fullName>
    </submittedName>
</protein>
<dbReference type="PANTHER" id="PTHR45527">
    <property type="entry name" value="NONRIBOSOMAL PEPTIDE SYNTHETASE"/>
    <property type="match status" value="1"/>
</dbReference>
<dbReference type="Proteomes" id="UP001078573">
    <property type="component" value="Unassembled WGS sequence"/>
</dbReference>
<dbReference type="Gene3D" id="3.30.559.30">
    <property type="entry name" value="Nonribosomal peptide synthetase, condensation domain"/>
    <property type="match status" value="1"/>
</dbReference>
<dbReference type="InterPro" id="IPR036736">
    <property type="entry name" value="ACP-like_sf"/>
</dbReference>
<evidence type="ECO:0000256" key="2">
    <source>
        <dbReference type="ARBA" id="ARBA00022450"/>
    </source>
</evidence>
<evidence type="ECO:0000313" key="6">
    <source>
        <dbReference type="EMBL" id="MCY8456148.1"/>
    </source>
</evidence>
<dbReference type="InterPro" id="IPR006162">
    <property type="entry name" value="Ppantetheine_attach_site"/>
</dbReference>
<evidence type="ECO:0000256" key="1">
    <source>
        <dbReference type="ARBA" id="ARBA00001957"/>
    </source>
</evidence>
<organism evidence="6 7">
    <name type="scientific">Bacillus spizizenii</name>
    <name type="common">Bacillus subtilis subsp. spizizenii</name>
    <dbReference type="NCBI Taxonomy" id="96241"/>
    <lineage>
        <taxon>Bacteria</taxon>
        <taxon>Bacillati</taxon>
        <taxon>Bacillota</taxon>
        <taxon>Bacilli</taxon>
        <taxon>Bacillales</taxon>
        <taxon>Bacillaceae</taxon>
        <taxon>Bacillus</taxon>
    </lineage>
</organism>
<evidence type="ECO:0000259" key="5">
    <source>
        <dbReference type="PROSITE" id="PS50075"/>
    </source>
</evidence>
<keyword evidence="4" id="KW-0045">Antibiotic biosynthesis</keyword>
<dbReference type="GO" id="GO:0008610">
    <property type="term" value="P:lipid biosynthetic process"/>
    <property type="evidence" value="ECO:0007669"/>
    <property type="project" value="UniProtKB-ARBA"/>
</dbReference>
<dbReference type="PANTHER" id="PTHR45527:SF1">
    <property type="entry name" value="FATTY ACID SYNTHASE"/>
    <property type="match status" value="1"/>
</dbReference>
<keyword evidence="2" id="KW-0596">Phosphopantetheine</keyword>
<comment type="caution">
    <text evidence="6">The sequence shown here is derived from an EMBL/GenBank/DDBJ whole genome shotgun (WGS) entry which is preliminary data.</text>
</comment>
<dbReference type="GO" id="GO:0043041">
    <property type="term" value="P:amino acid activation for nonribosomal peptide biosynthetic process"/>
    <property type="evidence" value="ECO:0007669"/>
    <property type="project" value="TreeGrafter"/>
</dbReference>
<dbReference type="EMBL" id="JALAPQ010000004">
    <property type="protein sequence ID" value="MCY8456148.1"/>
    <property type="molecule type" value="Genomic_DNA"/>
</dbReference>
<dbReference type="SUPFAM" id="SSF47336">
    <property type="entry name" value="ACP-like"/>
    <property type="match status" value="1"/>
</dbReference>